<dbReference type="InterPro" id="IPR038727">
    <property type="entry name" value="NadR/Ttd14_AAA_dom"/>
</dbReference>
<dbReference type="EMBL" id="FAOZ01000052">
    <property type="protein sequence ID" value="CUU60992.1"/>
    <property type="molecule type" value="Genomic_DNA"/>
</dbReference>
<reference evidence="3" key="1">
    <citation type="submission" date="2015-11" db="EMBL/GenBank/DDBJ databases">
        <authorList>
            <person name="Varghese N."/>
        </authorList>
    </citation>
    <scope>NUCLEOTIDE SEQUENCE [LARGE SCALE GENOMIC DNA]</scope>
    <source>
        <strain evidence="3">DSM 45899</strain>
    </source>
</reference>
<evidence type="ECO:0000313" key="2">
    <source>
        <dbReference type="EMBL" id="CUU60992.1"/>
    </source>
</evidence>
<name>A0A0S4QZD5_9ACTN</name>
<dbReference type="InterPro" id="IPR027417">
    <property type="entry name" value="P-loop_NTPase"/>
</dbReference>
<dbReference type="GO" id="GO:0016301">
    <property type="term" value="F:kinase activity"/>
    <property type="evidence" value="ECO:0007669"/>
    <property type="project" value="UniProtKB-KW"/>
</dbReference>
<gene>
    <name evidence="2" type="ORF">Ga0074812_15217</name>
</gene>
<keyword evidence="2" id="KW-0418">Kinase</keyword>
<dbReference type="AlphaFoldDB" id="A0A0S4QZD5"/>
<organism evidence="2 3">
    <name type="scientific">Parafrankia irregularis</name>
    <dbReference type="NCBI Taxonomy" id="795642"/>
    <lineage>
        <taxon>Bacteria</taxon>
        <taxon>Bacillati</taxon>
        <taxon>Actinomycetota</taxon>
        <taxon>Actinomycetes</taxon>
        <taxon>Frankiales</taxon>
        <taxon>Frankiaceae</taxon>
        <taxon>Parafrankia</taxon>
    </lineage>
</organism>
<accession>A0A0S4QZD5</accession>
<keyword evidence="3" id="KW-1185">Reference proteome</keyword>
<protein>
    <submittedName>
        <fullName evidence="2">Thymidylate kinase</fullName>
    </submittedName>
</protein>
<dbReference type="Proteomes" id="UP000198802">
    <property type="component" value="Unassembled WGS sequence"/>
</dbReference>
<dbReference type="SUPFAM" id="SSF52540">
    <property type="entry name" value="P-loop containing nucleoside triphosphate hydrolases"/>
    <property type="match status" value="1"/>
</dbReference>
<evidence type="ECO:0000313" key="3">
    <source>
        <dbReference type="Proteomes" id="UP000198802"/>
    </source>
</evidence>
<dbReference type="Gene3D" id="3.40.50.300">
    <property type="entry name" value="P-loop containing nucleotide triphosphate hydrolases"/>
    <property type="match status" value="1"/>
</dbReference>
<keyword evidence="2" id="KW-0808">Transferase</keyword>
<evidence type="ECO:0000259" key="1">
    <source>
        <dbReference type="Pfam" id="PF13521"/>
    </source>
</evidence>
<sequence length="206" mass="22190">MTGPLVVVEGMPGAGKTTLVGQLAAAGWPTVGEYTTPGGETLALAGHPPVGDDAGHQGNWLRKATQAGMLRDHGPVVVDRDWTTSLAYAASIADTGLLAQRARWAAEHLHAGDLRVAEVYVVLDIPSTLSITRRAGRHRDRFHPWWDPDVLDRLRAFYTDPPARIAMIHPALGAAMATARWHHQPGDRPTAETGRWLSALLAETVP</sequence>
<dbReference type="RefSeq" id="WP_091286667.1">
    <property type="nucleotide sequence ID" value="NZ_FAOZ01000052.1"/>
</dbReference>
<proteinExistence type="predicted"/>
<dbReference type="Pfam" id="PF13521">
    <property type="entry name" value="AAA_28"/>
    <property type="match status" value="1"/>
</dbReference>
<feature type="domain" description="NadR/Ttd14 AAA" evidence="1">
    <location>
        <begin position="6"/>
        <end position="93"/>
    </location>
</feature>